<keyword evidence="2" id="KW-1185">Reference proteome</keyword>
<dbReference type="InterPro" id="IPR003718">
    <property type="entry name" value="OsmC/Ohr_fam"/>
</dbReference>
<dbReference type="PANTHER" id="PTHR34352">
    <property type="entry name" value="PROTEIN YHFA"/>
    <property type="match status" value="1"/>
</dbReference>
<dbReference type="Pfam" id="PF02566">
    <property type="entry name" value="OsmC"/>
    <property type="match status" value="1"/>
</dbReference>
<dbReference type="EMBL" id="JBHUEQ010000003">
    <property type="protein sequence ID" value="MFD1744298.1"/>
    <property type="molecule type" value="Genomic_DNA"/>
</dbReference>
<dbReference type="RefSeq" id="WP_377395994.1">
    <property type="nucleotide sequence ID" value="NZ_JBHUEQ010000003.1"/>
</dbReference>
<dbReference type="SUPFAM" id="SSF82784">
    <property type="entry name" value="OsmC-like"/>
    <property type="match status" value="1"/>
</dbReference>
<gene>
    <name evidence="1" type="ORF">ACFSE1_02380</name>
</gene>
<organism evidence="1 2">
    <name type="scientific">Rhizobium helianthi</name>
    <dbReference type="NCBI Taxonomy" id="1132695"/>
    <lineage>
        <taxon>Bacteria</taxon>
        <taxon>Pseudomonadati</taxon>
        <taxon>Pseudomonadota</taxon>
        <taxon>Alphaproteobacteria</taxon>
        <taxon>Hyphomicrobiales</taxon>
        <taxon>Rhizobiaceae</taxon>
        <taxon>Rhizobium/Agrobacterium group</taxon>
        <taxon>Rhizobium</taxon>
    </lineage>
</organism>
<reference evidence="2" key="1">
    <citation type="journal article" date="2019" name="Int. J. Syst. Evol. Microbiol.">
        <title>The Global Catalogue of Microorganisms (GCM) 10K type strain sequencing project: providing services to taxonomists for standard genome sequencing and annotation.</title>
        <authorList>
            <consortium name="The Broad Institute Genomics Platform"/>
            <consortium name="The Broad Institute Genome Sequencing Center for Infectious Disease"/>
            <person name="Wu L."/>
            <person name="Ma J."/>
        </authorList>
    </citation>
    <scope>NUCLEOTIDE SEQUENCE [LARGE SCALE GENOMIC DNA]</scope>
    <source>
        <strain evidence="2">CG52</strain>
    </source>
</reference>
<keyword evidence="1" id="KW-0560">Oxidoreductase</keyword>
<protein>
    <submittedName>
        <fullName evidence="1">OsmC family protein</fullName>
        <ecNumber evidence="1">1.11.1.-</ecNumber>
    </submittedName>
</protein>
<accession>A0ABW4M1K6</accession>
<dbReference type="Proteomes" id="UP001597322">
    <property type="component" value="Unassembled WGS sequence"/>
</dbReference>
<dbReference type="PANTHER" id="PTHR34352:SF1">
    <property type="entry name" value="PROTEIN YHFA"/>
    <property type="match status" value="1"/>
</dbReference>
<sequence length="142" mass="15060">MVEIKVKHRETGATARLAARGRATLQTATGGELEVVTGVSEAGFNPLDLLYSSLAACLVLSIKGAVVKLQHLEKFHDVEVQISGEKAHEGPSRVESLKAAITIHGDFDDRQRHDIVALAKELCTVSNTLALSPSLAISVHAG</sequence>
<dbReference type="EC" id="1.11.1.-" evidence="1"/>
<dbReference type="GO" id="GO:0004601">
    <property type="term" value="F:peroxidase activity"/>
    <property type="evidence" value="ECO:0007669"/>
    <property type="project" value="UniProtKB-KW"/>
</dbReference>
<evidence type="ECO:0000313" key="2">
    <source>
        <dbReference type="Proteomes" id="UP001597322"/>
    </source>
</evidence>
<keyword evidence="1" id="KW-0575">Peroxidase</keyword>
<name>A0ABW4M1K6_9HYPH</name>
<dbReference type="Gene3D" id="3.30.300.20">
    <property type="match status" value="1"/>
</dbReference>
<comment type="caution">
    <text evidence="1">The sequence shown here is derived from an EMBL/GenBank/DDBJ whole genome shotgun (WGS) entry which is preliminary data.</text>
</comment>
<evidence type="ECO:0000313" key="1">
    <source>
        <dbReference type="EMBL" id="MFD1744298.1"/>
    </source>
</evidence>
<dbReference type="InterPro" id="IPR015946">
    <property type="entry name" value="KH_dom-like_a/b"/>
</dbReference>
<dbReference type="InterPro" id="IPR036102">
    <property type="entry name" value="OsmC/Ohrsf"/>
</dbReference>
<proteinExistence type="predicted"/>